<reference evidence="2" key="1">
    <citation type="submission" date="2024-07" db="EMBL/GenBank/DDBJ databases">
        <title>Two chromosome-level genome assemblies of Korean endemic species Abeliophyllum distichum and Forsythia ovata (Oleaceae).</title>
        <authorList>
            <person name="Jang H."/>
        </authorList>
    </citation>
    <scope>NUCLEOTIDE SEQUENCE [LARGE SCALE GENOMIC DNA]</scope>
</reference>
<comment type="caution">
    <text evidence="1">The sequence shown here is derived from an EMBL/GenBank/DDBJ whole genome shotgun (WGS) entry which is preliminary data.</text>
</comment>
<proteinExistence type="predicted"/>
<keyword evidence="2" id="KW-1185">Reference proteome</keyword>
<gene>
    <name evidence="1" type="ORF">Fot_04099</name>
</gene>
<evidence type="ECO:0000313" key="1">
    <source>
        <dbReference type="EMBL" id="KAL2559360.1"/>
    </source>
</evidence>
<name>A0ABD1XCG9_9LAMI</name>
<dbReference type="EMBL" id="JBFOLJ010000001">
    <property type="protein sequence ID" value="KAL2559360.1"/>
    <property type="molecule type" value="Genomic_DNA"/>
</dbReference>
<protein>
    <submittedName>
        <fullName evidence="1">Uncharacterized protein</fullName>
    </submittedName>
</protein>
<evidence type="ECO:0000313" key="2">
    <source>
        <dbReference type="Proteomes" id="UP001604277"/>
    </source>
</evidence>
<dbReference type="Proteomes" id="UP001604277">
    <property type="component" value="Unassembled WGS sequence"/>
</dbReference>
<accession>A0ABD1XCG9</accession>
<dbReference type="AlphaFoldDB" id="A0ABD1XCG9"/>
<organism evidence="1 2">
    <name type="scientific">Forsythia ovata</name>
    <dbReference type="NCBI Taxonomy" id="205694"/>
    <lineage>
        <taxon>Eukaryota</taxon>
        <taxon>Viridiplantae</taxon>
        <taxon>Streptophyta</taxon>
        <taxon>Embryophyta</taxon>
        <taxon>Tracheophyta</taxon>
        <taxon>Spermatophyta</taxon>
        <taxon>Magnoliopsida</taxon>
        <taxon>eudicotyledons</taxon>
        <taxon>Gunneridae</taxon>
        <taxon>Pentapetalae</taxon>
        <taxon>asterids</taxon>
        <taxon>lamiids</taxon>
        <taxon>Lamiales</taxon>
        <taxon>Oleaceae</taxon>
        <taxon>Forsythieae</taxon>
        <taxon>Forsythia</taxon>
    </lineage>
</organism>
<sequence>MEKGKAFSLPNIQPKMHCKVDGKLFAAVIDRQKIDISLILKAGFAGLTLESGEIFSDPVVNRAALLMSHQSVTAVRNLLCAGILDKSSPAESVRGSGFPYVGLS</sequence>